<reference evidence="4" key="1">
    <citation type="submission" date="2017-02" db="UniProtKB">
        <authorList>
            <consortium name="WormBaseParasite"/>
        </authorList>
    </citation>
    <scope>IDENTIFICATION</scope>
</reference>
<sequence>MFEQRQIRIDGGHREEVLVRGGQWYSTIGRRWGAIEMSAAPIAGTIVVVVVGGVGCRHWGPLANTCRMML</sequence>
<evidence type="ECO:0000313" key="2">
    <source>
        <dbReference type="EMBL" id="VDN99139.1"/>
    </source>
</evidence>
<proteinExistence type="predicted"/>
<name>A0A0R3T894_RODNA</name>
<dbReference type="Proteomes" id="UP000278807">
    <property type="component" value="Unassembled WGS sequence"/>
</dbReference>
<evidence type="ECO:0000313" key="3">
    <source>
        <dbReference type="Proteomes" id="UP000278807"/>
    </source>
</evidence>
<dbReference type="AlphaFoldDB" id="A0A0R3T894"/>
<keyword evidence="1" id="KW-1133">Transmembrane helix</keyword>
<keyword evidence="3" id="KW-1185">Reference proteome</keyword>
<reference evidence="2 3" key="2">
    <citation type="submission" date="2018-11" db="EMBL/GenBank/DDBJ databases">
        <authorList>
            <consortium name="Pathogen Informatics"/>
        </authorList>
    </citation>
    <scope>NUCLEOTIDE SEQUENCE [LARGE SCALE GENOMIC DNA]</scope>
</reference>
<gene>
    <name evidence="2" type="ORF">HNAJ_LOCUS3280</name>
</gene>
<dbReference type="WBParaSite" id="HNAJ_0000328201-mRNA-1">
    <property type="protein sequence ID" value="HNAJ_0000328201-mRNA-1"/>
    <property type="gene ID" value="HNAJ_0000328201"/>
</dbReference>
<evidence type="ECO:0000313" key="4">
    <source>
        <dbReference type="WBParaSite" id="HNAJ_0000328201-mRNA-1"/>
    </source>
</evidence>
<feature type="transmembrane region" description="Helical" evidence="1">
    <location>
        <begin position="39"/>
        <end position="60"/>
    </location>
</feature>
<accession>A0A0R3T894</accession>
<keyword evidence="1" id="KW-0472">Membrane</keyword>
<keyword evidence="1" id="KW-0812">Transmembrane</keyword>
<evidence type="ECO:0000256" key="1">
    <source>
        <dbReference type="SAM" id="Phobius"/>
    </source>
</evidence>
<protein>
    <submittedName>
        <fullName evidence="4">SRCR domain-containing protein</fullName>
    </submittedName>
</protein>
<organism evidence="4">
    <name type="scientific">Rodentolepis nana</name>
    <name type="common">Dwarf tapeworm</name>
    <name type="synonym">Hymenolepis nana</name>
    <dbReference type="NCBI Taxonomy" id="102285"/>
    <lineage>
        <taxon>Eukaryota</taxon>
        <taxon>Metazoa</taxon>
        <taxon>Spiralia</taxon>
        <taxon>Lophotrochozoa</taxon>
        <taxon>Platyhelminthes</taxon>
        <taxon>Cestoda</taxon>
        <taxon>Eucestoda</taxon>
        <taxon>Cyclophyllidea</taxon>
        <taxon>Hymenolepididae</taxon>
        <taxon>Rodentolepis</taxon>
    </lineage>
</organism>
<dbReference type="EMBL" id="UZAE01001863">
    <property type="protein sequence ID" value="VDN99139.1"/>
    <property type="molecule type" value="Genomic_DNA"/>
</dbReference>